<dbReference type="STRING" id="1212489.Ldro_0407"/>
<protein>
    <submittedName>
        <fullName evidence="3">RasGEF domain protein</fullName>
    </submittedName>
</protein>
<name>A0A0W0TBN2_9GAMM</name>
<feature type="domain" description="Ras-GEF" evidence="2">
    <location>
        <begin position="70"/>
        <end position="223"/>
    </location>
</feature>
<dbReference type="AlphaFoldDB" id="A0A0W0TBN2"/>
<dbReference type="InterPro" id="IPR001895">
    <property type="entry name" value="RASGEF_cat_dom"/>
</dbReference>
<dbReference type="RefSeq" id="WP_058494761.1">
    <property type="nucleotide sequence ID" value="NZ_CAAAIU010000003.1"/>
</dbReference>
<dbReference type="SUPFAM" id="SSF48366">
    <property type="entry name" value="Ras GEF"/>
    <property type="match status" value="1"/>
</dbReference>
<dbReference type="OrthoDB" id="5651258at2"/>
<dbReference type="InterPro" id="IPR023578">
    <property type="entry name" value="Ras_GEF_dom_sf"/>
</dbReference>
<dbReference type="InterPro" id="IPR036964">
    <property type="entry name" value="RASGEF_cat_dom_sf"/>
</dbReference>
<comment type="caution">
    <text evidence="3">The sequence shown here is derived from an EMBL/GenBank/DDBJ whole genome shotgun (WGS) entry which is preliminary data.</text>
</comment>
<dbReference type="Gene3D" id="1.10.840.10">
    <property type="entry name" value="Ras guanine-nucleotide exchange factors catalytic domain"/>
    <property type="match status" value="1"/>
</dbReference>
<accession>A0A0W0TBN2</accession>
<dbReference type="EMBL" id="LNXY01000003">
    <property type="protein sequence ID" value="KTC93036.1"/>
    <property type="molecule type" value="Genomic_DNA"/>
</dbReference>
<sequence>MALDFLTWFKQNQTFLKQSEASAYWDEKITDPQMQKAIVRNQKSQMFYAHIESKIASDHEQLINFYLRAAFKRLHRSDFENPKGFEHSAKASFALQNFLDVRNKLVFLIQNDIAQHTSRDAQVSAFRRWITTAEFLLKRNSYEGYFLVTTVLLGIDIDKNLLRETPEVCQNIFKELFELANPSLNFQALRTRIRDKKSANDFTALFLWSRDLISINANLQQKTPSQDSSEHNNTSDASDETSSESSEFTDTDLQESDSAPQMMKEEKSSDSFIDQQIDKILWKIRCEQQVELPPLAPHLIATYKENEQKFNVHNLTIFLESQASHDSENSELTSVDNDLAGLESISESEFNDEPPGISDIERLKISTKEEAEEMPENNLAKESTALASSELFTKQLLPSFWKRRCSKKDHWERVFSYPTNDFSI</sequence>
<evidence type="ECO:0000313" key="3">
    <source>
        <dbReference type="EMBL" id="KTC93036.1"/>
    </source>
</evidence>
<organism evidence="3 4">
    <name type="scientific">Legionella drozanskii LLAP-1</name>
    <dbReference type="NCBI Taxonomy" id="1212489"/>
    <lineage>
        <taxon>Bacteria</taxon>
        <taxon>Pseudomonadati</taxon>
        <taxon>Pseudomonadota</taxon>
        <taxon>Gammaproteobacteria</taxon>
        <taxon>Legionellales</taxon>
        <taxon>Legionellaceae</taxon>
        <taxon>Legionella</taxon>
    </lineage>
</organism>
<dbReference type="GO" id="GO:0005085">
    <property type="term" value="F:guanyl-nucleotide exchange factor activity"/>
    <property type="evidence" value="ECO:0007669"/>
    <property type="project" value="InterPro"/>
</dbReference>
<evidence type="ECO:0000256" key="1">
    <source>
        <dbReference type="SAM" id="MobiDB-lite"/>
    </source>
</evidence>
<evidence type="ECO:0000313" key="4">
    <source>
        <dbReference type="Proteomes" id="UP000054736"/>
    </source>
</evidence>
<gene>
    <name evidence="3" type="ORF">Ldro_0407</name>
</gene>
<proteinExistence type="predicted"/>
<dbReference type="Proteomes" id="UP000054736">
    <property type="component" value="Unassembled WGS sequence"/>
</dbReference>
<reference evidence="3 4" key="1">
    <citation type="submission" date="2015-11" db="EMBL/GenBank/DDBJ databases">
        <title>Genomic analysis of 38 Legionella species identifies large and diverse effector repertoires.</title>
        <authorList>
            <person name="Burstein D."/>
            <person name="Amaro F."/>
            <person name="Zusman T."/>
            <person name="Lifshitz Z."/>
            <person name="Cohen O."/>
            <person name="Gilbert J.A."/>
            <person name="Pupko T."/>
            <person name="Shuman H.A."/>
            <person name="Segal G."/>
        </authorList>
    </citation>
    <scope>NUCLEOTIDE SEQUENCE [LARGE SCALE GENOMIC DNA]</scope>
    <source>
        <strain evidence="3 4">ATCC 700990</strain>
    </source>
</reference>
<dbReference type="PATRIC" id="fig|1212489.4.peg.420"/>
<evidence type="ECO:0000259" key="2">
    <source>
        <dbReference type="Pfam" id="PF00617"/>
    </source>
</evidence>
<keyword evidence="4" id="KW-1185">Reference proteome</keyword>
<feature type="compositionally biased region" description="Acidic residues" evidence="1">
    <location>
        <begin position="237"/>
        <end position="255"/>
    </location>
</feature>
<dbReference type="GO" id="GO:0007264">
    <property type="term" value="P:small GTPase-mediated signal transduction"/>
    <property type="evidence" value="ECO:0007669"/>
    <property type="project" value="InterPro"/>
</dbReference>
<dbReference type="Pfam" id="PF00617">
    <property type="entry name" value="RasGEF"/>
    <property type="match status" value="1"/>
</dbReference>
<feature type="region of interest" description="Disordered" evidence="1">
    <location>
        <begin position="221"/>
        <end position="271"/>
    </location>
</feature>